<accession>A0A8J6MYB2</accession>
<dbReference type="SUPFAM" id="SSF52540">
    <property type="entry name" value="P-loop containing nucleoside triphosphate hydrolases"/>
    <property type="match status" value="1"/>
</dbReference>
<organism evidence="4 5">
    <name type="scientific">Candidatus Desulfacyla euxinica</name>
    <dbReference type="NCBI Taxonomy" id="2841693"/>
    <lineage>
        <taxon>Bacteria</taxon>
        <taxon>Deltaproteobacteria</taxon>
        <taxon>Candidatus Desulfacyla</taxon>
    </lineage>
</organism>
<feature type="non-terminal residue" evidence="4">
    <location>
        <position position="1"/>
    </location>
</feature>
<dbReference type="InterPro" id="IPR027417">
    <property type="entry name" value="P-loop_NTPase"/>
</dbReference>
<evidence type="ECO:0000256" key="2">
    <source>
        <dbReference type="ARBA" id="ARBA00022448"/>
    </source>
</evidence>
<evidence type="ECO:0000256" key="1">
    <source>
        <dbReference type="ARBA" id="ARBA00005417"/>
    </source>
</evidence>
<evidence type="ECO:0000259" key="3">
    <source>
        <dbReference type="Pfam" id="PF00005"/>
    </source>
</evidence>
<dbReference type="EMBL" id="JACNJD010000120">
    <property type="protein sequence ID" value="MBC8176261.1"/>
    <property type="molecule type" value="Genomic_DNA"/>
</dbReference>
<reference evidence="4 5" key="1">
    <citation type="submission" date="2020-08" db="EMBL/GenBank/DDBJ databases">
        <title>Bridging the membrane lipid divide: bacteria of the FCB group superphylum have the potential to synthesize archaeal ether lipids.</title>
        <authorList>
            <person name="Villanueva L."/>
            <person name="Von Meijenfeldt F.A.B."/>
            <person name="Westbye A.B."/>
            <person name="Yadav S."/>
            <person name="Hopmans E.C."/>
            <person name="Dutilh B.E."/>
            <person name="Sinninghe Damste J.S."/>
        </authorList>
    </citation>
    <scope>NUCLEOTIDE SEQUENCE [LARGE SCALE GENOMIC DNA]</scope>
    <source>
        <strain evidence="4">NIOZ-UU27</strain>
    </source>
</reference>
<dbReference type="AlphaFoldDB" id="A0A8J6MYB2"/>
<dbReference type="GO" id="GO:0005524">
    <property type="term" value="F:ATP binding"/>
    <property type="evidence" value="ECO:0007669"/>
    <property type="project" value="UniProtKB-KW"/>
</dbReference>
<dbReference type="GO" id="GO:0016887">
    <property type="term" value="F:ATP hydrolysis activity"/>
    <property type="evidence" value="ECO:0007669"/>
    <property type="project" value="InterPro"/>
</dbReference>
<dbReference type="PANTHER" id="PTHR42734">
    <property type="entry name" value="METAL TRANSPORT SYSTEM ATP-BINDING PROTEIN TM_0124-RELATED"/>
    <property type="match status" value="1"/>
</dbReference>
<keyword evidence="2" id="KW-0813">Transport</keyword>
<comment type="similarity">
    <text evidence="1">Belongs to the ABC transporter superfamily.</text>
</comment>
<comment type="caution">
    <text evidence="4">The sequence shown here is derived from an EMBL/GenBank/DDBJ whole genome shotgun (WGS) entry which is preliminary data.</text>
</comment>
<protein>
    <submittedName>
        <fullName evidence="4">ATP-binding cassette domain-containing protein</fullName>
    </submittedName>
</protein>
<dbReference type="PANTHER" id="PTHR42734:SF17">
    <property type="entry name" value="METAL TRANSPORT SYSTEM ATP-BINDING PROTEIN TM_0124-RELATED"/>
    <property type="match status" value="1"/>
</dbReference>
<keyword evidence="4" id="KW-0067">ATP-binding</keyword>
<dbReference type="InterPro" id="IPR003439">
    <property type="entry name" value="ABC_transporter-like_ATP-bd"/>
</dbReference>
<dbReference type="InterPro" id="IPR050153">
    <property type="entry name" value="Metal_Ion_Import_ABC"/>
</dbReference>
<evidence type="ECO:0000313" key="4">
    <source>
        <dbReference type="EMBL" id="MBC8176261.1"/>
    </source>
</evidence>
<name>A0A8J6MYB2_9DELT</name>
<dbReference type="Proteomes" id="UP000650524">
    <property type="component" value="Unassembled WGS sequence"/>
</dbReference>
<evidence type="ECO:0000313" key="5">
    <source>
        <dbReference type="Proteomes" id="UP000650524"/>
    </source>
</evidence>
<gene>
    <name evidence="4" type="ORF">H8E19_02565</name>
</gene>
<feature type="domain" description="ABC transporter" evidence="3">
    <location>
        <begin position="31"/>
        <end position="88"/>
    </location>
</feature>
<proteinExistence type="inferred from homology"/>
<keyword evidence="4" id="KW-0547">Nucleotide-binding</keyword>
<sequence>PQNTDLNITFPISVMEVALMGRLSRSRIGRRYSRNDRSKVEEALKKVGIWEHRHIPIGRLSGGQRQRVFIARALSTDPEILFLDEPTASVDPEFEIDLFDFLRELNKRVTIVAITHDVGVISRNVKSVACVNKALIYHEEGQITAEMMDMAYQCPVDLIAHGIPHRVLPTHTEK</sequence>
<dbReference type="Gene3D" id="3.40.50.300">
    <property type="entry name" value="P-loop containing nucleotide triphosphate hydrolases"/>
    <property type="match status" value="1"/>
</dbReference>
<dbReference type="Pfam" id="PF00005">
    <property type="entry name" value="ABC_tran"/>
    <property type="match status" value="1"/>
</dbReference>